<dbReference type="PROSITE" id="PS50405">
    <property type="entry name" value="GST_CTER"/>
    <property type="match status" value="1"/>
</dbReference>
<dbReference type="PANTHER" id="PTHR44051:SF8">
    <property type="entry name" value="GLUTATHIONE S-TRANSFERASE GSTA"/>
    <property type="match status" value="1"/>
</dbReference>
<dbReference type="CDD" id="cd03207">
    <property type="entry name" value="GST_C_8"/>
    <property type="match status" value="1"/>
</dbReference>
<dbReference type="Pfam" id="PF02798">
    <property type="entry name" value="GST_N"/>
    <property type="match status" value="1"/>
</dbReference>
<comment type="caution">
    <text evidence="4">The sequence shown here is derived from an EMBL/GenBank/DDBJ whole genome shotgun (WGS) entry which is preliminary data.</text>
</comment>
<gene>
    <name evidence="4" type="ORF">ACFQFQ_10030</name>
</gene>
<dbReference type="Gene3D" id="1.20.1050.10">
    <property type="match status" value="1"/>
</dbReference>
<evidence type="ECO:0000256" key="1">
    <source>
        <dbReference type="SAM" id="MobiDB-lite"/>
    </source>
</evidence>
<dbReference type="PROSITE" id="PS50404">
    <property type="entry name" value="GST_NTER"/>
    <property type="match status" value="1"/>
</dbReference>
<dbReference type="Pfam" id="PF05988">
    <property type="entry name" value="DUF899"/>
    <property type="match status" value="1"/>
</dbReference>
<dbReference type="SUPFAM" id="SSF47616">
    <property type="entry name" value="GST C-terminal domain-like"/>
    <property type="match status" value="1"/>
</dbReference>
<feature type="region of interest" description="Disordered" evidence="1">
    <location>
        <begin position="191"/>
        <end position="225"/>
    </location>
</feature>
<accession>A0ABW2B2G5</accession>
<dbReference type="PANTHER" id="PTHR44051">
    <property type="entry name" value="GLUTATHIONE S-TRANSFERASE-RELATED"/>
    <property type="match status" value="1"/>
</dbReference>
<evidence type="ECO:0000313" key="4">
    <source>
        <dbReference type="EMBL" id="MFC6759757.1"/>
    </source>
</evidence>
<evidence type="ECO:0000259" key="2">
    <source>
        <dbReference type="PROSITE" id="PS50404"/>
    </source>
</evidence>
<reference evidence="5" key="1">
    <citation type="journal article" date="2019" name="Int. J. Syst. Evol. Microbiol.">
        <title>The Global Catalogue of Microorganisms (GCM) 10K type strain sequencing project: providing services to taxonomists for standard genome sequencing and annotation.</title>
        <authorList>
            <consortium name="The Broad Institute Genomics Platform"/>
            <consortium name="The Broad Institute Genome Sequencing Center for Infectious Disease"/>
            <person name="Wu L."/>
            <person name="Ma J."/>
        </authorList>
    </citation>
    <scope>NUCLEOTIDE SEQUENCE [LARGE SCALE GENOMIC DNA]</scope>
    <source>
        <strain evidence="5">CCUG 66188</strain>
    </source>
</reference>
<dbReference type="InterPro" id="IPR004045">
    <property type="entry name" value="Glutathione_S-Trfase_N"/>
</dbReference>
<dbReference type="CDD" id="cd03046">
    <property type="entry name" value="GST_N_GTT1_like"/>
    <property type="match status" value="1"/>
</dbReference>
<dbReference type="Proteomes" id="UP001596353">
    <property type="component" value="Unassembled WGS sequence"/>
</dbReference>
<dbReference type="InterPro" id="IPR036282">
    <property type="entry name" value="Glutathione-S-Trfase_C_sf"/>
</dbReference>
<dbReference type="InterPro" id="IPR036249">
    <property type="entry name" value="Thioredoxin-like_sf"/>
</dbReference>
<dbReference type="SFLD" id="SFLDS00019">
    <property type="entry name" value="Glutathione_Transferase_(cytos"/>
    <property type="match status" value="1"/>
</dbReference>
<dbReference type="InterPro" id="IPR040079">
    <property type="entry name" value="Glutathione_S-Trfase"/>
</dbReference>
<dbReference type="Gene3D" id="3.40.30.10">
    <property type="entry name" value="Glutaredoxin"/>
    <property type="match status" value="1"/>
</dbReference>
<evidence type="ECO:0000259" key="3">
    <source>
        <dbReference type="PROSITE" id="PS50405"/>
    </source>
</evidence>
<dbReference type="InterPro" id="IPR010987">
    <property type="entry name" value="Glutathione-S-Trfase_C-like"/>
</dbReference>
<name>A0ABW2B2G5_9RHOB</name>
<protein>
    <submittedName>
        <fullName evidence="4">DUF899 family protein</fullName>
    </submittedName>
</protein>
<dbReference type="InterPro" id="IPR010296">
    <property type="entry name" value="DUF899_thioredox"/>
</dbReference>
<dbReference type="EMBL" id="JBHSWG010000001">
    <property type="protein sequence ID" value="MFC6759757.1"/>
    <property type="molecule type" value="Genomic_DNA"/>
</dbReference>
<dbReference type="SFLD" id="SFLDG00358">
    <property type="entry name" value="Main_(cytGST)"/>
    <property type="match status" value="1"/>
</dbReference>
<feature type="domain" description="GST C-terminal" evidence="3">
    <location>
        <begin position="315"/>
        <end position="439"/>
    </location>
</feature>
<feature type="domain" description="GST N-terminal" evidence="2">
    <location>
        <begin position="233"/>
        <end position="312"/>
    </location>
</feature>
<evidence type="ECO:0000313" key="5">
    <source>
        <dbReference type="Proteomes" id="UP001596353"/>
    </source>
</evidence>
<organism evidence="4 5">
    <name type="scientific">Sulfitobacter porphyrae</name>
    <dbReference type="NCBI Taxonomy" id="1246864"/>
    <lineage>
        <taxon>Bacteria</taxon>
        <taxon>Pseudomonadati</taxon>
        <taxon>Pseudomonadota</taxon>
        <taxon>Alphaproteobacteria</taxon>
        <taxon>Rhodobacterales</taxon>
        <taxon>Roseobacteraceae</taxon>
        <taxon>Sulfitobacter</taxon>
    </lineage>
</organism>
<keyword evidence="5" id="KW-1185">Reference proteome</keyword>
<sequence length="441" mass="49406">MSRQTISPDAWHSALADLRAAEKELTRAQDRLAAQRRRLPWTKVDGNYAFTGPGGTATLADLFDGRTQLITYHHMLRPADPSPCSGCCMVADQIPHLAHLHARDTTLAFVSKAPIAEIEAFRTRMGWSMPWYETKDNFNADFDVTTGFGLNVFYRDGPDIYRTYFTTGRGVETLGTVWTLLDLTPLAVRKTGRTPPREHRRPGRINGGEGTMHMTETSRQSTRARARPVITVFERSPDGGKGLARDMRVRWALEEVGQTYDVRPLSFSAMKEGAHRALHPFGQIPTYEDGALSLFETGAIVFHIASHHEGLLPEDADARARAINWMFAALSTIEPTIIERAVVLYLERDESWFEQRLTLVDNRIRGKLTDLSRRLGGAEWLDGDFSAGDLMMVDVLRRLGGSGLLTEFPNLSAYVSRAEARPAFRRAYDAQRDFFNSSTAG</sequence>
<dbReference type="SUPFAM" id="SSF52833">
    <property type="entry name" value="Thioredoxin-like"/>
    <property type="match status" value="1"/>
</dbReference>
<feature type="compositionally biased region" description="Polar residues" evidence="1">
    <location>
        <begin position="214"/>
        <end position="223"/>
    </location>
</feature>
<proteinExistence type="predicted"/>